<keyword evidence="1" id="KW-0472">Membrane</keyword>
<dbReference type="PIRSF" id="PIRSF031509">
    <property type="entry name" value="Cell_wall_LiaF/YvqF"/>
    <property type="match status" value="1"/>
</dbReference>
<keyword evidence="1" id="KW-1133">Transmembrane helix</keyword>
<evidence type="ECO:0000259" key="2">
    <source>
        <dbReference type="Pfam" id="PF09922"/>
    </source>
</evidence>
<evidence type="ECO:0000313" key="4">
    <source>
        <dbReference type="Proteomes" id="UP000253314"/>
    </source>
</evidence>
<dbReference type="RefSeq" id="WP_113804618.1">
    <property type="nucleotide sequence ID" value="NZ_QOCW01000002.1"/>
</dbReference>
<dbReference type="InterPro" id="IPR047793">
    <property type="entry name" value="LiaF_C"/>
</dbReference>
<feature type="transmembrane region" description="Helical" evidence="1">
    <location>
        <begin position="12"/>
        <end position="45"/>
    </location>
</feature>
<dbReference type="NCBIfam" id="NF040535">
    <property type="entry name" value="LiaF_C_term"/>
    <property type="match status" value="1"/>
</dbReference>
<dbReference type="Proteomes" id="UP000253314">
    <property type="component" value="Unassembled WGS sequence"/>
</dbReference>
<proteinExistence type="predicted"/>
<evidence type="ECO:0000313" key="3">
    <source>
        <dbReference type="EMBL" id="RBW71138.1"/>
    </source>
</evidence>
<keyword evidence="4" id="KW-1185">Reference proteome</keyword>
<name>A0A366XZY5_9BACI</name>
<keyword evidence="1" id="KW-0812">Transmembrane</keyword>
<dbReference type="EMBL" id="QOCW01000002">
    <property type="protein sequence ID" value="RBW71138.1"/>
    <property type="molecule type" value="Genomic_DNA"/>
</dbReference>
<gene>
    <name evidence="3" type="ORF">DS031_03925</name>
</gene>
<feature type="transmembrane region" description="Helical" evidence="1">
    <location>
        <begin position="57"/>
        <end position="89"/>
    </location>
</feature>
<accession>A0A366XZY5</accession>
<dbReference type="InterPro" id="IPR016975">
    <property type="entry name" value="Cell_wall_LiaF"/>
</dbReference>
<evidence type="ECO:0000256" key="1">
    <source>
        <dbReference type="SAM" id="Phobius"/>
    </source>
</evidence>
<dbReference type="Pfam" id="PF09922">
    <property type="entry name" value="LiaF-like_C"/>
    <property type="match status" value="1"/>
</dbReference>
<organism evidence="3 4">
    <name type="scientific">Bacillus taeanensis</name>
    <dbReference type="NCBI Taxonomy" id="273032"/>
    <lineage>
        <taxon>Bacteria</taxon>
        <taxon>Bacillati</taxon>
        <taxon>Bacillota</taxon>
        <taxon>Bacilli</taxon>
        <taxon>Bacillales</taxon>
        <taxon>Bacillaceae</taxon>
        <taxon>Bacillus</taxon>
    </lineage>
</organism>
<dbReference type="OrthoDB" id="2351415at2"/>
<comment type="caution">
    <text evidence="3">The sequence shown here is derived from an EMBL/GenBank/DDBJ whole genome shotgun (WGS) entry which is preliminary data.</text>
</comment>
<feature type="domain" description="Cell wall-active antibiotics response LiaF-like C-terminal" evidence="2">
    <location>
        <begin position="129"/>
        <end position="240"/>
    </location>
</feature>
<dbReference type="InterPro" id="IPR024425">
    <property type="entry name" value="LiaF-like_C"/>
</dbReference>
<dbReference type="AlphaFoldDB" id="A0A366XZY5"/>
<sequence>MFQQLATNTLNWIILIGLFLLIIEVAFFHGGLVFSVLFSSLLLYFGRKKAHHIVGKVLFGVGAVTLTFTILNMIAFRFFIIAGIVLFFINYSRSKKEPEEVSPQFFSLEKENEDDSLIKIEPLFQQRVFGDQKTNDTAYGWRDINIHGGFGDRLIDLSNTVLPDQAVISIRHFVGNIKIYVPYEVEISILHSSVLGRANILGEHHLKLVNQSISYQTENYLIEQPRVKIITSIFSGDIEVTRI</sequence>
<reference evidence="3 4" key="1">
    <citation type="submission" date="2018-07" db="EMBL/GenBank/DDBJ databases">
        <title>Lottiidibacillus patelloidae gen. nov., sp. nov., isolated from the intestinal tract of a marine limpet and the reclassification of B. taeanensis BH030017T, B. algicola KMM 3737T and B. hwajinpoensis SW-72T as genus Lottiidibacillus.</title>
        <authorList>
            <person name="Liu R."/>
            <person name="Huang Z."/>
        </authorList>
    </citation>
    <scope>NUCLEOTIDE SEQUENCE [LARGE SCALE GENOMIC DNA]</scope>
    <source>
        <strain evidence="3 4">BH030017</strain>
    </source>
</reference>
<protein>
    <recommendedName>
        <fullName evidence="2">Cell wall-active antibiotics response LiaF-like C-terminal domain-containing protein</fullName>
    </recommendedName>
</protein>
<dbReference type="GO" id="GO:0016020">
    <property type="term" value="C:membrane"/>
    <property type="evidence" value="ECO:0007669"/>
    <property type="project" value="InterPro"/>
</dbReference>